<dbReference type="Pfam" id="PF17259">
    <property type="entry name" value="DUF5325"/>
    <property type="match status" value="1"/>
</dbReference>
<keyword evidence="1" id="KW-0812">Transmembrane</keyword>
<reference evidence="2 3" key="1">
    <citation type="submission" date="2018-06" db="EMBL/GenBank/DDBJ databases">
        <title>Genomic Encyclopedia of Type Strains, Phase IV (KMG-IV): sequencing the most valuable type-strain genomes for metagenomic binning, comparative biology and taxonomic classification.</title>
        <authorList>
            <person name="Goeker M."/>
        </authorList>
    </citation>
    <scope>NUCLEOTIDE SEQUENCE [LARGE SCALE GENOMIC DNA]</scope>
    <source>
        <strain evidence="2 3">DSM 5</strain>
    </source>
</reference>
<evidence type="ECO:0000313" key="2">
    <source>
        <dbReference type="EMBL" id="PZX08095.1"/>
    </source>
</evidence>
<dbReference type="RefSeq" id="WP_111438690.1">
    <property type="nucleotide sequence ID" value="NZ_QKZI01000001.1"/>
</dbReference>
<proteinExistence type="predicted"/>
<evidence type="ECO:0008006" key="4">
    <source>
        <dbReference type="Google" id="ProtNLM"/>
    </source>
</evidence>
<dbReference type="OrthoDB" id="2679959at2"/>
<keyword evidence="1" id="KW-1133">Transmembrane helix</keyword>
<accession>A0A2W7MMJ7</accession>
<evidence type="ECO:0000313" key="3">
    <source>
        <dbReference type="Proteomes" id="UP000248646"/>
    </source>
</evidence>
<gene>
    <name evidence="2" type="ORF">C7437_1011218</name>
</gene>
<comment type="caution">
    <text evidence="2">The sequence shown here is derived from an EMBL/GenBank/DDBJ whole genome shotgun (WGS) entry which is preliminary data.</text>
</comment>
<dbReference type="InterPro" id="IPR035211">
    <property type="entry name" value="DUF5325"/>
</dbReference>
<keyword evidence="3" id="KW-1185">Reference proteome</keyword>
<feature type="transmembrane region" description="Helical" evidence="1">
    <location>
        <begin position="31"/>
        <end position="49"/>
    </location>
</feature>
<name>A0A2W7MMJ7_9BACI</name>
<keyword evidence="1" id="KW-0472">Membrane</keyword>
<evidence type="ECO:0000256" key="1">
    <source>
        <dbReference type="SAM" id="Phobius"/>
    </source>
</evidence>
<feature type="transmembrane region" description="Helical" evidence="1">
    <location>
        <begin position="7"/>
        <end position="25"/>
    </location>
</feature>
<dbReference type="EMBL" id="QKZI01000001">
    <property type="protein sequence ID" value="PZX08095.1"/>
    <property type="molecule type" value="Genomic_DNA"/>
</dbReference>
<sequence length="61" mass="6938">MRDIKWIFVLFSLCAILSMAFIGIAVAFRSILLIILGIILLFVVMGYGFKTKKKMRDQGLL</sequence>
<organism evidence="2 3">
    <name type="scientific">Psychrobacillus insolitus</name>
    <dbReference type="NCBI Taxonomy" id="1461"/>
    <lineage>
        <taxon>Bacteria</taxon>
        <taxon>Bacillati</taxon>
        <taxon>Bacillota</taxon>
        <taxon>Bacilli</taxon>
        <taxon>Bacillales</taxon>
        <taxon>Bacillaceae</taxon>
        <taxon>Psychrobacillus</taxon>
    </lineage>
</organism>
<dbReference type="Proteomes" id="UP000248646">
    <property type="component" value="Unassembled WGS sequence"/>
</dbReference>
<dbReference type="AlphaFoldDB" id="A0A2W7MMJ7"/>
<protein>
    <recommendedName>
        <fullName evidence="4">YlaF family protein</fullName>
    </recommendedName>
</protein>